<dbReference type="Gene3D" id="3.30.420.40">
    <property type="match status" value="2"/>
</dbReference>
<dbReference type="PANTHER" id="PTHR18964">
    <property type="entry name" value="ROK (REPRESSOR, ORF, KINASE) FAMILY"/>
    <property type="match status" value="1"/>
</dbReference>
<dbReference type="GO" id="GO:0016301">
    <property type="term" value="F:kinase activity"/>
    <property type="evidence" value="ECO:0007669"/>
    <property type="project" value="UniProtKB-KW"/>
</dbReference>
<dbReference type="NCBIfam" id="NF045942">
    <property type="entry name" value="PolPhglucPhase"/>
    <property type="match status" value="1"/>
</dbReference>
<dbReference type="InterPro" id="IPR000600">
    <property type="entry name" value="ROK"/>
</dbReference>
<dbReference type="CDD" id="cd24058">
    <property type="entry name" value="ASKHA_NBD_ROK_PPGK"/>
    <property type="match status" value="1"/>
</dbReference>
<dbReference type="SUPFAM" id="SSF53067">
    <property type="entry name" value="Actin-like ATPase domain"/>
    <property type="match status" value="1"/>
</dbReference>
<dbReference type="EMBL" id="JSVA01000018">
    <property type="protein sequence ID" value="KOF01754.1"/>
    <property type="molecule type" value="Genomic_DNA"/>
</dbReference>
<protein>
    <submittedName>
        <fullName evidence="1">Polyphosphate glucokinase</fullName>
    </submittedName>
</protein>
<proteinExistence type="predicted"/>
<keyword evidence="1" id="KW-0808">Transferase</keyword>
<sequence length="247" mass="26636">MQVLGIDIGGTGIKGAIVDTITGQMVSERYRLDTPQPSTPEALAKTVKKLIDHFEWKGNVGCAFPTVVIKGKAIYSSNLDDSWVGTQIDKTLSKYCDGLKFTVINDADAAGIAEMRFGAGKGLDGLVITITIGTGLGSGVFYNGQLIPNFELGRIYGIDGNVIEHYAAGSAKTREDLSFKEYGKRFNFFLKHIERICSPDHIIIGGGLSKKIHKFEKHIKINTPYSVSAKLNNSGIVGAAMYAAEKG</sequence>
<dbReference type="OrthoDB" id="9810372at2"/>
<dbReference type="Pfam" id="PF00480">
    <property type="entry name" value="ROK"/>
    <property type="match status" value="1"/>
</dbReference>
<dbReference type="PANTHER" id="PTHR18964:SF146">
    <property type="entry name" value="POLYPHOSPHATE GLUCOKINASE"/>
    <property type="match status" value="1"/>
</dbReference>
<keyword evidence="1" id="KW-0418">Kinase</keyword>
<name>A0A0L8AH76_9BACT</name>
<dbReference type="RefSeq" id="WP_053224659.1">
    <property type="nucleotide sequence ID" value="NZ_JSVA01000018.1"/>
</dbReference>
<dbReference type="InterPro" id="IPR043129">
    <property type="entry name" value="ATPase_NBD"/>
</dbReference>
<reference evidence="2" key="1">
    <citation type="submission" date="2014-11" db="EMBL/GenBank/DDBJ databases">
        <title>Genome sequencing of Roseivirga sp. D-25.</title>
        <authorList>
            <person name="Selvaratnam C."/>
            <person name="Thevarajoo S."/>
            <person name="Goh K.M."/>
            <person name="Eee R."/>
            <person name="Chan K.-G."/>
            <person name="Chong C.S."/>
        </authorList>
    </citation>
    <scope>NUCLEOTIDE SEQUENCE [LARGE SCALE GENOMIC DNA]</scope>
    <source>
        <strain evidence="2">D-25</strain>
    </source>
</reference>
<dbReference type="PATRIC" id="fig|1566026.4.peg.1423"/>
<organism evidence="1 2">
    <name type="scientific">Roseivirga seohaensis subsp. aquiponti</name>
    <dbReference type="NCBI Taxonomy" id="1566026"/>
    <lineage>
        <taxon>Bacteria</taxon>
        <taxon>Pseudomonadati</taxon>
        <taxon>Bacteroidota</taxon>
        <taxon>Cytophagia</taxon>
        <taxon>Cytophagales</taxon>
        <taxon>Roseivirgaceae</taxon>
        <taxon>Roseivirga</taxon>
    </lineage>
</organism>
<accession>A0A0L8AH76</accession>
<comment type="caution">
    <text evidence="1">The sequence shown here is derived from an EMBL/GenBank/DDBJ whole genome shotgun (WGS) entry which is preliminary data.</text>
</comment>
<evidence type="ECO:0000313" key="1">
    <source>
        <dbReference type="EMBL" id="KOF01754.1"/>
    </source>
</evidence>
<gene>
    <name evidence="1" type="ORF">OB69_15515</name>
</gene>
<dbReference type="AlphaFoldDB" id="A0A0L8AH76"/>
<keyword evidence="2" id="KW-1185">Reference proteome</keyword>
<evidence type="ECO:0000313" key="2">
    <source>
        <dbReference type="Proteomes" id="UP000036908"/>
    </source>
</evidence>
<dbReference type="Proteomes" id="UP000036908">
    <property type="component" value="Unassembled WGS sequence"/>
</dbReference>